<dbReference type="InterPro" id="IPR025129">
    <property type="entry name" value="DUF4055"/>
</dbReference>
<feature type="domain" description="DUF4055" evidence="1">
    <location>
        <begin position="241"/>
        <end position="380"/>
    </location>
</feature>
<accession>H6SRX8</accession>
<dbReference type="KEGG" id="rpm:RSPPHO_01031"/>
<gene>
    <name evidence="2" type="ORF">RSPPHO_01031</name>
</gene>
<dbReference type="Pfam" id="PF13264">
    <property type="entry name" value="DUF4055"/>
    <property type="match status" value="1"/>
</dbReference>
<protein>
    <recommendedName>
        <fullName evidence="1">DUF4055 domain-containing protein</fullName>
    </recommendedName>
</protein>
<proteinExistence type="predicted"/>
<dbReference type="STRING" id="1150469.RSPPHO_01031"/>
<organism evidence="2 3">
    <name type="scientific">Pararhodospirillum photometricum DSM 122</name>
    <dbReference type="NCBI Taxonomy" id="1150469"/>
    <lineage>
        <taxon>Bacteria</taxon>
        <taxon>Pseudomonadati</taxon>
        <taxon>Pseudomonadota</taxon>
        <taxon>Alphaproteobacteria</taxon>
        <taxon>Rhodospirillales</taxon>
        <taxon>Rhodospirillaceae</taxon>
        <taxon>Pararhodospirillum</taxon>
    </lineage>
</organism>
<dbReference type="AlphaFoldDB" id="H6SRX8"/>
<dbReference type="RefSeq" id="WP_014414297.1">
    <property type="nucleotide sequence ID" value="NC_017059.1"/>
</dbReference>
<dbReference type="EMBL" id="HE663493">
    <property type="protein sequence ID" value="CCG07657.1"/>
    <property type="molecule type" value="Genomic_DNA"/>
</dbReference>
<dbReference type="eggNOG" id="ENOG502Z8D8">
    <property type="taxonomic scope" value="Bacteria"/>
</dbReference>
<dbReference type="PATRIC" id="fig|1150469.3.peg.1176"/>
<sequence>MVEVKAGGDPARPDPEYVSLLPRWALVRTLMGGTLAMRAAGEAYLPRYEAEDLEAYRARLERAVLFPAFEETVRDITGRVFARPLVLGADVPLVLRRWLDDADLLGNSVHTVAQRWFAEALTTGIAWLQVDMPGPEVPAARRRPYLVVVPAEEVIAAQAGVVEGRWCLAHARVRYEVGERDGFFLRPRARVQVLEPGYWEIWQHDGPSWAPLRQGRTGLDTVPLVPLRLGPAVGALQARPPLEGLAHLNVAHWQSASDQRNILTLGRFAMLALSGPAPEGPDGGALAVGPKTFLHTPDAQARWYYVEPQGTALQAGERDLSRLEAQMDKLAMEPLLSRTGATTATATAIAESRANSSIKAWALQLRDGLEQALVLMAAWAGLGAGGSIDVNTDFTDAGDEADLDALAQARAAGDLSREAYLTELRRRGVLSWAFDPTADAQRRDSQEDSHP</sequence>
<evidence type="ECO:0000313" key="2">
    <source>
        <dbReference type="EMBL" id="CCG07657.1"/>
    </source>
</evidence>
<name>H6SRX8_PARPM</name>
<reference evidence="2 3" key="1">
    <citation type="submission" date="2012-02" db="EMBL/GenBank/DDBJ databases">
        <title>Shotgun genome sequence of Phaeospirillum photometricum DSM 122.</title>
        <authorList>
            <person name="Duquesne K."/>
            <person name="Sturgis J."/>
        </authorList>
    </citation>
    <scope>NUCLEOTIDE SEQUENCE [LARGE SCALE GENOMIC DNA]</scope>
    <source>
        <strain evidence="3">DSM122</strain>
    </source>
</reference>
<evidence type="ECO:0000313" key="3">
    <source>
        <dbReference type="Proteomes" id="UP000033220"/>
    </source>
</evidence>
<dbReference type="Proteomes" id="UP000033220">
    <property type="component" value="Chromosome DSM 122"/>
</dbReference>
<evidence type="ECO:0000259" key="1">
    <source>
        <dbReference type="Pfam" id="PF13264"/>
    </source>
</evidence>
<keyword evidence="3" id="KW-1185">Reference proteome</keyword>
<dbReference type="OrthoDB" id="6668483at2"/>
<dbReference type="HOGENOM" id="CLU_041779_0_1_5"/>